<accession>A0A975B3I2</accession>
<dbReference type="Proteomes" id="UP000663720">
    <property type="component" value="Chromosome"/>
</dbReference>
<keyword evidence="2" id="KW-1185">Reference proteome</keyword>
<proteinExistence type="predicted"/>
<protein>
    <submittedName>
        <fullName evidence="1">Uncharacterized protein</fullName>
    </submittedName>
</protein>
<dbReference type="EMBL" id="CP061799">
    <property type="protein sequence ID" value="QTA78115.1"/>
    <property type="molecule type" value="Genomic_DNA"/>
</dbReference>
<evidence type="ECO:0000313" key="1">
    <source>
        <dbReference type="EMBL" id="QTA78115.1"/>
    </source>
</evidence>
<gene>
    <name evidence="1" type="ORF">dnl_03270</name>
</gene>
<sequence length="37" mass="4388">MHGYLSNAQNLKLSLRNIFCNMYKIKNNIKNILTFKT</sequence>
<dbReference type="AlphaFoldDB" id="A0A975B3I2"/>
<dbReference type="KEGG" id="dli:dnl_03270"/>
<reference evidence="1" key="1">
    <citation type="journal article" date="2021" name="Microb. Physiol.">
        <title>Proteogenomic Insights into the Physiology of Marine, Sulfate-Reducing, Filamentous Desulfonema limicola and Desulfonema magnum.</title>
        <authorList>
            <person name="Schnaars V."/>
            <person name="Wohlbrand L."/>
            <person name="Scheve S."/>
            <person name="Hinrichs C."/>
            <person name="Reinhardt R."/>
            <person name="Rabus R."/>
        </authorList>
    </citation>
    <scope>NUCLEOTIDE SEQUENCE</scope>
    <source>
        <strain evidence="1">5ac10</strain>
    </source>
</reference>
<name>A0A975B3I2_9BACT</name>
<evidence type="ECO:0000313" key="2">
    <source>
        <dbReference type="Proteomes" id="UP000663720"/>
    </source>
</evidence>
<organism evidence="1 2">
    <name type="scientific">Desulfonema limicola</name>
    <dbReference type="NCBI Taxonomy" id="45656"/>
    <lineage>
        <taxon>Bacteria</taxon>
        <taxon>Pseudomonadati</taxon>
        <taxon>Thermodesulfobacteriota</taxon>
        <taxon>Desulfobacteria</taxon>
        <taxon>Desulfobacterales</taxon>
        <taxon>Desulfococcaceae</taxon>
        <taxon>Desulfonema</taxon>
    </lineage>
</organism>